<dbReference type="Proteomes" id="UP000076874">
    <property type="component" value="Unassembled WGS sequence"/>
</dbReference>
<organism evidence="2 3">
    <name type="scientific">Niveomyces insectorum RCEF 264</name>
    <dbReference type="NCBI Taxonomy" id="1081102"/>
    <lineage>
        <taxon>Eukaryota</taxon>
        <taxon>Fungi</taxon>
        <taxon>Dikarya</taxon>
        <taxon>Ascomycota</taxon>
        <taxon>Pezizomycotina</taxon>
        <taxon>Sordariomycetes</taxon>
        <taxon>Hypocreomycetidae</taxon>
        <taxon>Hypocreales</taxon>
        <taxon>Cordycipitaceae</taxon>
        <taxon>Niveomyces</taxon>
    </lineage>
</organism>
<name>A0A162KBC0_9HYPO</name>
<keyword evidence="3" id="KW-1185">Reference proteome</keyword>
<proteinExistence type="predicted"/>
<gene>
    <name evidence="2" type="ORF">SPI_02355</name>
</gene>
<dbReference type="AlphaFoldDB" id="A0A162KBC0"/>
<protein>
    <submittedName>
        <fullName evidence="2">Uncharacterized protein</fullName>
    </submittedName>
</protein>
<evidence type="ECO:0000313" key="3">
    <source>
        <dbReference type="Proteomes" id="UP000076874"/>
    </source>
</evidence>
<feature type="region of interest" description="Disordered" evidence="1">
    <location>
        <begin position="1"/>
        <end position="143"/>
    </location>
</feature>
<feature type="compositionally biased region" description="Polar residues" evidence="1">
    <location>
        <begin position="9"/>
        <end position="23"/>
    </location>
</feature>
<feature type="compositionally biased region" description="Pro residues" evidence="1">
    <location>
        <begin position="52"/>
        <end position="64"/>
    </location>
</feature>
<evidence type="ECO:0000256" key="1">
    <source>
        <dbReference type="SAM" id="MobiDB-lite"/>
    </source>
</evidence>
<dbReference type="EMBL" id="AZHD01000003">
    <property type="protein sequence ID" value="OAA65568.1"/>
    <property type="molecule type" value="Genomic_DNA"/>
</dbReference>
<accession>A0A162KBC0</accession>
<reference evidence="2 3" key="1">
    <citation type="journal article" date="2016" name="Genome Biol. Evol.">
        <title>Divergent and convergent evolution of fungal pathogenicity.</title>
        <authorList>
            <person name="Shang Y."/>
            <person name="Xiao G."/>
            <person name="Zheng P."/>
            <person name="Cen K."/>
            <person name="Zhan S."/>
            <person name="Wang C."/>
        </authorList>
    </citation>
    <scope>NUCLEOTIDE SEQUENCE [LARGE SCALE GENOMIC DNA]</scope>
    <source>
        <strain evidence="2 3">RCEF 264</strain>
    </source>
</reference>
<feature type="compositionally biased region" description="Basic and acidic residues" evidence="1">
    <location>
        <begin position="25"/>
        <end position="34"/>
    </location>
</feature>
<feature type="compositionally biased region" description="Polar residues" evidence="1">
    <location>
        <begin position="38"/>
        <end position="47"/>
    </location>
</feature>
<evidence type="ECO:0000313" key="2">
    <source>
        <dbReference type="EMBL" id="OAA65568.1"/>
    </source>
</evidence>
<comment type="caution">
    <text evidence="2">The sequence shown here is derived from an EMBL/GenBank/DDBJ whole genome shotgun (WGS) entry which is preliminary data.</text>
</comment>
<sequence>MPPLAPSRARTTPVTAQPRTPLSGSERRPRDNRRPGLTSWSTASSPVSRFGPAPPRVPSPPPPHWSAQSTLRAGYAEQPCWREERQSEQQQQQPKAPGAPRIPRRPTPDSRKPWNTCGGEDKKEEEEAVAVAPPMIAGCSSPA</sequence>